<protein>
    <submittedName>
        <fullName evidence="1">Uncharacterized protein</fullName>
    </submittedName>
</protein>
<sequence length="364" mass="41826">MGRGGKNRRSLVNVPIGYRSLKAKKRRFTTDTSVNGDDGDPTYYEKHMEENENSSFLMRRRRCWEGDNVNSIGRRGGMMMLWKKDKMNVSIVHKDDQSISAVVELKKGRHCLVLGIYASTDDRKREQLWKKLSDLDIPGIPWLVMGDLNCIREAREKRGGRLFQIKKSIRDFLEFLNSTDDCEMAEAFADYYEDLWKRKIREGLNLEFLAKLRWNIINDEDKRRLSMKLIMEETWEAVKGLRRGKRPGPDGYIAEFFIHNWSCLEETIKGKIENILSTNINPNSGSEETLNSLDASASNLVSAYASMNQAENKKQTTRVIEIARVGMPRGDRDRCLVTSTSAGLPSNTSCSIFASSFLIFHTWL</sequence>
<dbReference type="SUPFAM" id="SSF56219">
    <property type="entry name" value="DNase I-like"/>
    <property type="match status" value="1"/>
</dbReference>
<evidence type="ECO:0000313" key="2">
    <source>
        <dbReference type="Proteomes" id="UP001327560"/>
    </source>
</evidence>
<dbReference type="Proteomes" id="UP001327560">
    <property type="component" value="Chromosome 9"/>
</dbReference>
<reference evidence="1 2" key="1">
    <citation type="submission" date="2023-10" db="EMBL/GenBank/DDBJ databases">
        <title>Chromosome-scale genome assembly provides insights into flower coloration mechanisms of Canna indica.</title>
        <authorList>
            <person name="Li C."/>
        </authorList>
    </citation>
    <scope>NUCLEOTIDE SEQUENCE [LARGE SCALE GENOMIC DNA]</scope>
    <source>
        <tissue evidence="1">Flower</tissue>
    </source>
</reference>
<evidence type="ECO:0000313" key="1">
    <source>
        <dbReference type="EMBL" id="WOL20125.1"/>
    </source>
</evidence>
<organism evidence="1 2">
    <name type="scientific">Canna indica</name>
    <name type="common">Indian-shot</name>
    <dbReference type="NCBI Taxonomy" id="4628"/>
    <lineage>
        <taxon>Eukaryota</taxon>
        <taxon>Viridiplantae</taxon>
        <taxon>Streptophyta</taxon>
        <taxon>Embryophyta</taxon>
        <taxon>Tracheophyta</taxon>
        <taxon>Spermatophyta</taxon>
        <taxon>Magnoliopsida</taxon>
        <taxon>Liliopsida</taxon>
        <taxon>Zingiberales</taxon>
        <taxon>Cannaceae</taxon>
        <taxon>Canna</taxon>
    </lineage>
</organism>
<dbReference type="InterPro" id="IPR036691">
    <property type="entry name" value="Endo/exonu/phosph_ase_sf"/>
</dbReference>
<keyword evidence="2" id="KW-1185">Reference proteome</keyword>
<dbReference type="AlphaFoldDB" id="A0AAQ3L4C0"/>
<name>A0AAQ3L4C0_9LILI</name>
<accession>A0AAQ3L4C0</accession>
<dbReference type="EMBL" id="CP136898">
    <property type="protein sequence ID" value="WOL20125.1"/>
    <property type="molecule type" value="Genomic_DNA"/>
</dbReference>
<gene>
    <name evidence="1" type="ORF">Cni_G28927</name>
</gene>
<proteinExistence type="predicted"/>
<dbReference type="Gene3D" id="3.60.10.10">
    <property type="entry name" value="Endonuclease/exonuclease/phosphatase"/>
    <property type="match status" value="1"/>
</dbReference>